<evidence type="ECO:0000256" key="7">
    <source>
        <dbReference type="ARBA" id="ARBA00022840"/>
    </source>
</evidence>
<dbReference type="SUPFAM" id="SSF52540">
    <property type="entry name" value="P-loop containing nucleoside triphosphate hydrolases"/>
    <property type="match status" value="2"/>
</dbReference>
<reference evidence="11" key="1">
    <citation type="submission" date="2018-06" db="EMBL/GenBank/DDBJ databases">
        <authorList>
            <person name="Zhirakovskaya E."/>
        </authorList>
    </citation>
    <scope>NUCLEOTIDE SEQUENCE</scope>
</reference>
<evidence type="ECO:0000256" key="9">
    <source>
        <dbReference type="ARBA" id="ARBA00023204"/>
    </source>
</evidence>
<evidence type="ECO:0000256" key="6">
    <source>
        <dbReference type="ARBA" id="ARBA00022839"/>
    </source>
</evidence>
<evidence type="ECO:0000256" key="8">
    <source>
        <dbReference type="ARBA" id="ARBA00023125"/>
    </source>
</evidence>
<sequence length="1016" mass="117625">MIKLHTDKSYKELYVHLLKLLVANNSVFQKTWIVVPNHSAKQWLQKSLAKSLGVCAQIKFIMPSSFNWEILKNVAGSNTRINIFSSDVLRWQIYQLLSDSTEFKALKKVSAIENFNLAEKIAQTLLKYNDERPELINDWDNGLFTLKQEQEWQADLWVKLLSSLCEQSPVQLLQKFNPATDFKQNPSKIILFATEQLTTLQQETILKLAQHRDIQLLITNPSPQKYWFDLKPEAATARNKLFNPELAYLNNVGNPLLANLGYNKMAIFDAFLNHDIDLTISNLRINNPKNSLLASIKQDIADLVDNSSANLVNDNTIQIHSCHNRLREVEIIKDKVLYLLDEDASLNPEDIIVVAPDINDYVANIKDVFNHENNTEAVYIPFHIDRMQLADNNYITTLMGLLKSFAGEMTAPVIYELLSQQVILDQFNLSEDDLPRIKTWIIDSNIRNFYSAAQKGELGFEAKIGNTWNFGENRWLAGYIAGDVDDTAYLSTFGDASGQEPLFAQCFDFLKLWYQAYKNSRDNQSPQQWFIFIKDLCNNFLYNDFETDFAKQISLQLETKFIQQTLNCQVKIPLTIINTIVESVITANNYRSEGQIGIRFQSWENSFITEAKVLIIMGLNENEFPKKEIKNDLDIFNNIAPRLNKSTYQRDKNLMLSALTENVEHLIMTYIGFNPKTNDPQPPSVILADIISYLQVKTSNTFKVQYHKMYGYNKIYFSDKNHSYSHKHYQLAQSYYNKDKLVEDAAIHLNLPQEKHITLKDLSKFFIDPLDFFLKTRAKISHPIYSTIIQDTETYFPNGLESWSLKHKIFLHGSISAAKTGIISDNKSGQLTLKKYDDELRVLYDYTKNLTLQTHIIEPRIADFKIFANIEINTKQQLISVYPNKITTKDLCKHWIKHLCYQSKSPSIACFEDKKVIFLPLENYVEELSKILAKWQASFSEPWLFCPKSMLKIKTTNLTTQTRKEYLKQFTATDRTFPSEGQKYFIQQVEKHAEQIDIESFILPLINSIESFDEYI</sequence>
<keyword evidence="9" id="KW-0234">DNA repair</keyword>
<evidence type="ECO:0000256" key="1">
    <source>
        <dbReference type="ARBA" id="ARBA00022722"/>
    </source>
</evidence>
<keyword evidence="1" id="KW-0540">Nuclease</keyword>
<keyword evidence="4" id="KW-0378">Hydrolase</keyword>
<dbReference type="Gene3D" id="1.10.10.160">
    <property type="match status" value="1"/>
</dbReference>
<protein>
    <recommendedName>
        <fullName evidence="10">RecC C-terminal domain-containing protein</fullName>
    </recommendedName>
</protein>
<proteinExistence type="predicted"/>
<dbReference type="GO" id="GO:0005524">
    <property type="term" value="F:ATP binding"/>
    <property type="evidence" value="ECO:0007669"/>
    <property type="project" value="UniProtKB-KW"/>
</dbReference>
<dbReference type="GO" id="GO:0004386">
    <property type="term" value="F:helicase activity"/>
    <property type="evidence" value="ECO:0007669"/>
    <property type="project" value="UniProtKB-KW"/>
</dbReference>
<evidence type="ECO:0000259" key="10">
    <source>
        <dbReference type="Pfam" id="PF17946"/>
    </source>
</evidence>
<evidence type="ECO:0000256" key="5">
    <source>
        <dbReference type="ARBA" id="ARBA00022806"/>
    </source>
</evidence>
<keyword evidence="7" id="KW-0067">ATP-binding</keyword>
<dbReference type="InterPro" id="IPR041500">
    <property type="entry name" value="RecC_C"/>
</dbReference>
<evidence type="ECO:0000313" key="11">
    <source>
        <dbReference type="EMBL" id="VAW40373.1"/>
    </source>
</evidence>
<dbReference type="Pfam" id="PF04257">
    <property type="entry name" value="Exonuc_V_gamma"/>
    <property type="match status" value="1"/>
</dbReference>
<dbReference type="Gene3D" id="3.40.50.10930">
    <property type="match status" value="1"/>
</dbReference>
<dbReference type="Gene3D" id="3.40.50.300">
    <property type="entry name" value="P-loop containing nucleotide triphosphate hydrolases"/>
    <property type="match status" value="2"/>
</dbReference>
<dbReference type="PANTHER" id="PTHR30591">
    <property type="entry name" value="RECBCD ENZYME SUBUNIT RECC"/>
    <property type="match status" value="1"/>
</dbReference>
<organism evidence="11">
    <name type="scientific">hydrothermal vent metagenome</name>
    <dbReference type="NCBI Taxonomy" id="652676"/>
    <lineage>
        <taxon>unclassified sequences</taxon>
        <taxon>metagenomes</taxon>
        <taxon>ecological metagenomes</taxon>
    </lineage>
</organism>
<dbReference type="SUPFAM" id="SSF52980">
    <property type="entry name" value="Restriction endonuclease-like"/>
    <property type="match status" value="1"/>
</dbReference>
<dbReference type="Pfam" id="PF17946">
    <property type="entry name" value="RecC_C"/>
    <property type="match status" value="1"/>
</dbReference>
<keyword evidence="2" id="KW-0547">Nucleotide-binding</keyword>
<dbReference type="EMBL" id="UOEW01000267">
    <property type="protein sequence ID" value="VAW40373.1"/>
    <property type="molecule type" value="Genomic_DNA"/>
</dbReference>
<keyword evidence="3" id="KW-0227">DNA damage</keyword>
<dbReference type="GO" id="GO:0006310">
    <property type="term" value="P:DNA recombination"/>
    <property type="evidence" value="ECO:0007669"/>
    <property type="project" value="TreeGrafter"/>
</dbReference>
<dbReference type="InterPro" id="IPR011335">
    <property type="entry name" value="Restrct_endonuc-II-like"/>
</dbReference>
<dbReference type="GO" id="GO:0009338">
    <property type="term" value="C:exodeoxyribonuclease V complex"/>
    <property type="evidence" value="ECO:0007669"/>
    <property type="project" value="InterPro"/>
</dbReference>
<gene>
    <name evidence="11" type="ORF">MNBD_GAMMA01-1195</name>
</gene>
<dbReference type="InterPro" id="IPR013986">
    <property type="entry name" value="DExx_box_DNA_helicase_dom_sf"/>
</dbReference>
<evidence type="ECO:0000256" key="4">
    <source>
        <dbReference type="ARBA" id="ARBA00022801"/>
    </source>
</evidence>
<dbReference type="InterPro" id="IPR027417">
    <property type="entry name" value="P-loop_NTPase"/>
</dbReference>
<feature type="domain" description="RecC C-terminal" evidence="10">
    <location>
        <begin position="755"/>
        <end position="952"/>
    </location>
</feature>
<keyword evidence="5" id="KW-0347">Helicase</keyword>
<dbReference type="GO" id="GO:0006281">
    <property type="term" value="P:DNA repair"/>
    <property type="evidence" value="ECO:0007669"/>
    <property type="project" value="UniProtKB-KW"/>
</dbReference>
<dbReference type="InterPro" id="IPR006697">
    <property type="entry name" value="RecC"/>
</dbReference>
<keyword evidence="6" id="KW-0269">Exonuclease</keyword>
<name>A0A3B0VJ79_9ZZZZ</name>
<dbReference type="GO" id="GO:0008854">
    <property type="term" value="F:exodeoxyribonuclease V activity"/>
    <property type="evidence" value="ECO:0007669"/>
    <property type="project" value="InterPro"/>
</dbReference>
<evidence type="ECO:0000256" key="3">
    <source>
        <dbReference type="ARBA" id="ARBA00022763"/>
    </source>
</evidence>
<dbReference type="PIRSF" id="PIRSF000980">
    <property type="entry name" value="RecC"/>
    <property type="match status" value="1"/>
</dbReference>
<accession>A0A3B0VJ79</accession>
<dbReference type="AlphaFoldDB" id="A0A3B0VJ79"/>
<keyword evidence="8" id="KW-0238">DNA-binding</keyword>
<evidence type="ECO:0000256" key="2">
    <source>
        <dbReference type="ARBA" id="ARBA00022741"/>
    </source>
</evidence>
<dbReference type="GO" id="GO:0003677">
    <property type="term" value="F:DNA binding"/>
    <property type="evidence" value="ECO:0007669"/>
    <property type="project" value="UniProtKB-KW"/>
</dbReference>
<dbReference type="PANTHER" id="PTHR30591:SF1">
    <property type="entry name" value="RECBCD ENZYME SUBUNIT RECC"/>
    <property type="match status" value="1"/>
</dbReference>